<evidence type="ECO:0000313" key="1">
    <source>
        <dbReference type="EMBL" id="THD08531.1"/>
    </source>
</evidence>
<accession>A0A4V3USY2</accession>
<evidence type="ECO:0000313" key="2">
    <source>
        <dbReference type="Proteomes" id="UP000307749"/>
    </source>
</evidence>
<dbReference type="AlphaFoldDB" id="A0A4V3USY2"/>
<reference evidence="1 2" key="1">
    <citation type="submission" date="2017-02" db="EMBL/GenBank/DDBJ databases">
        <title>Whole genome sequencing of Metallibacterium scheffleri DSM 24874 (T).</title>
        <authorList>
            <person name="Kumar S."/>
            <person name="Patil P."/>
            <person name="Patil P.B."/>
        </authorList>
    </citation>
    <scope>NUCLEOTIDE SEQUENCE [LARGE SCALE GENOMIC DNA]</scope>
    <source>
        <strain evidence="1 2">DSM 24874</strain>
    </source>
</reference>
<organism evidence="1 2">
    <name type="scientific">Metallibacterium scheffleri</name>
    <dbReference type="NCBI Taxonomy" id="993689"/>
    <lineage>
        <taxon>Bacteria</taxon>
        <taxon>Pseudomonadati</taxon>
        <taxon>Pseudomonadota</taxon>
        <taxon>Gammaproteobacteria</taxon>
        <taxon>Lysobacterales</taxon>
        <taxon>Rhodanobacteraceae</taxon>
        <taxon>Metallibacterium</taxon>
    </lineage>
</organism>
<dbReference type="EMBL" id="MWQO01000047">
    <property type="protein sequence ID" value="THD08531.1"/>
    <property type="molecule type" value="Genomic_DNA"/>
</dbReference>
<comment type="caution">
    <text evidence="1">The sequence shown here is derived from an EMBL/GenBank/DDBJ whole genome shotgun (WGS) entry which is preliminary data.</text>
</comment>
<proteinExistence type="predicted"/>
<dbReference type="Proteomes" id="UP000307749">
    <property type="component" value="Unassembled WGS sequence"/>
</dbReference>
<gene>
    <name evidence="1" type="ORF">B1806_12965</name>
</gene>
<keyword evidence="2" id="KW-1185">Reference proteome</keyword>
<sequence>MRIAFLTIKPRLGAHHVIQLQRIDCQHLAIQKQQRRQRLVLRARCNMAAYRKIRQEPFDLRRAHRTWMALALAQDEPADHAT</sequence>
<protein>
    <submittedName>
        <fullName evidence="1">Uncharacterized protein</fullName>
    </submittedName>
</protein>
<name>A0A4V3USY2_9GAMM</name>